<protein>
    <recommendedName>
        <fullName evidence="6">60 kDa chaperonin</fullName>
    </recommendedName>
</protein>
<dbReference type="EMBL" id="JBCNJP010000014">
    <property type="protein sequence ID" value="KAK9068639.1"/>
    <property type="molecule type" value="Genomic_DNA"/>
</dbReference>
<evidence type="ECO:0000313" key="4">
    <source>
        <dbReference type="EMBL" id="KAK9068639.1"/>
    </source>
</evidence>
<dbReference type="SUPFAM" id="SSF48592">
    <property type="entry name" value="GroEL equatorial domain-like"/>
    <property type="match status" value="1"/>
</dbReference>
<dbReference type="InterPro" id="IPR027409">
    <property type="entry name" value="GroEL-like_apical_dom_sf"/>
</dbReference>
<dbReference type="AlphaFoldDB" id="A0AAP0H172"/>
<dbReference type="InterPro" id="IPR027413">
    <property type="entry name" value="GROEL-like_equatorial_sf"/>
</dbReference>
<keyword evidence="2" id="KW-0143">Chaperone</keyword>
<comment type="caution">
    <text evidence="4">The sequence shown here is derived from an EMBL/GenBank/DDBJ whole genome shotgun (WGS) entry which is preliminary data.</text>
</comment>
<reference evidence="4 5" key="1">
    <citation type="submission" date="2024-04" db="EMBL/GenBank/DDBJ databases">
        <title>The reference genome of an endangered Asteraceae, Deinandra increscens subsp. villosa, native to the Central Coast of California.</title>
        <authorList>
            <person name="Guilliams M."/>
            <person name="Hasenstab-Lehman K."/>
            <person name="Meyer R."/>
            <person name="Mcevoy S."/>
        </authorList>
    </citation>
    <scope>NUCLEOTIDE SEQUENCE [LARGE SCALE GENOMIC DNA]</scope>
    <source>
        <tissue evidence="4">Leaf</tissue>
    </source>
</reference>
<name>A0AAP0H172_9ASTR</name>
<sequence length="270" mass="28829">MKQSTRRFAIRSAAKNIAFDQRSRAAMLAGVDKLADVIGLTLGPRAIKAPGFGERRKALLQDIAIVTGAEYLASDLGLLVENAIVEQVGTARKITVSKDSTTIIADAATKDEIQSRIAQIEKELSETDSVYDTEKLAEKIAKLSGGIAVIKVGAATDTELEDNKLRIEDAKNATFTAIEEGKSCIINVGVESEVVVEKVKESEWDMGYNAMTDKYENLVESGVIDPAKVTRCGLQNVASVAGMVLTPQAIVVEKPKRKAPVAGAPQGLTV</sequence>
<dbReference type="InterPro" id="IPR002423">
    <property type="entry name" value="Cpn60/GroEL/TCP-1"/>
</dbReference>
<evidence type="ECO:0000256" key="2">
    <source>
        <dbReference type="ARBA" id="ARBA00023186"/>
    </source>
</evidence>
<dbReference type="Proteomes" id="UP001408789">
    <property type="component" value="Unassembled WGS sequence"/>
</dbReference>
<gene>
    <name evidence="4" type="ORF">SSX86_012754</name>
</gene>
<keyword evidence="5" id="KW-1185">Reference proteome</keyword>
<comment type="similarity">
    <text evidence="1 3">Belongs to the chaperonin (HSP60) family.</text>
</comment>
<evidence type="ECO:0000313" key="5">
    <source>
        <dbReference type="Proteomes" id="UP001408789"/>
    </source>
</evidence>
<dbReference type="FunFam" id="3.50.7.10:FF:000028">
    <property type="entry name" value="Chaperonin 60 subunit beta 2 chloroplastic"/>
    <property type="match status" value="1"/>
</dbReference>
<dbReference type="Pfam" id="PF00118">
    <property type="entry name" value="Cpn60_TCP1"/>
    <property type="match status" value="1"/>
</dbReference>
<proteinExistence type="inferred from homology"/>
<evidence type="ECO:0000256" key="1">
    <source>
        <dbReference type="ARBA" id="ARBA00006607"/>
    </source>
</evidence>
<dbReference type="PRINTS" id="PR00298">
    <property type="entry name" value="CHAPERONIN60"/>
</dbReference>
<dbReference type="GO" id="GO:0042026">
    <property type="term" value="P:protein refolding"/>
    <property type="evidence" value="ECO:0007669"/>
    <property type="project" value="InterPro"/>
</dbReference>
<dbReference type="Gene3D" id="1.10.560.10">
    <property type="entry name" value="GroEL-like equatorial domain"/>
    <property type="match status" value="2"/>
</dbReference>
<dbReference type="GO" id="GO:0005524">
    <property type="term" value="F:ATP binding"/>
    <property type="evidence" value="ECO:0007669"/>
    <property type="project" value="InterPro"/>
</dbReference>
<dbReference type="InterPro" id="IPR001844">
    <property type="entry name" value="Cpn60/GroEL"/>
</dbReference>
<accession>A0AAP0H172</accession>
<dbReference type="Gene3D" id="3.30.260.10">
    <property type="entry name" value="TCP-1-like chaperonin intermediate domain"/>
    <property type="match status" value="1"/>
</dbReference>
<evidence type="ECO:0000256" key="3">
    <source>
        <dbReference type="RuleBase" id="RU000418"/>
    </source>
</evidence>
<dbReference type="GO" id="GO:0140662">
    <property type="term" value="F:ATP-dependent protein folding chaperone"/>
    <property type="evidence" value="ECO:0007669"/>
    <property type="project" value="InterPro"/>
</dbReference>
<dbReference type="PANTHER" id="PTHR45633">
    <property type="entry name" value="60 KDA HEAT SHOCK PROTEIN, MITOCHONDRIAL"/>
    <property type="match status" value="1"/>
</dbReference>
<dbReference type="Gene3D" id="3.50.7.10">
    <property type="entry name" value="GroEL"/>
    <property type="match status" value="1"/>
</dbReference>
<organism evidence="4 5">
    <name type="scientific">Deinandra increscens subsp. villosa</name>
    <dbReference type="NCBI Taxonomy" id="3103831"/>
    <lineage>
        <taxon>Eukaryota</taxon>
        <taxon>Viridiplantae</taxon>
        <taxon>Streptophyta</taxon>
        <taxon>Embryophyta</taxon>
        <taxon>Tracheophyta</taxon>
        <taxon>Spermatophyta</taxon>
        <taxon>Magnoliopsida</taxon>
        <taxon>eudicotyledons</taxon>
        <taxon>Gunneridae</taxon>
        <taxon>Pentapetalae</taxon>
        <taxon>asterids</taxon>
        <taxon>campanulids</taxon>
        <taxon>Asterales</taxon>
        <taxon>Asteraceae</taxon>
        <taxon>Asteroideae</taxon>
        <taxon>Heliantheae alliance</taxon>
        <taxon>Madieae</taxon>
        <taxon>Madiinae</taxon>
        <taxon>Deinandra</taxon>
    </lineage>
</organism>
<evidence type="ECO:0008006" key="6">
    <source>
        <dbReference type="Google" id="ProtNLM"/>
    </source>
</evidence>
<dbReference type="InterPro" id="IPR027410">
    <property type="entry name" value="TCP-1-like_intermed_sf"/>
</dbReference>
<dbReference type="SUPFAM" id="SSF52029">
    <property type="entry name" value="GroEL apical domain-like"/>
    <property type="match status" value="1"/>
</dbReference>